<sequence>MAEDPLIVATELDAAHAIRNALNHVDATFEQLAEMHRTGHYDSIRHRIAWAAIGNYYQDRHYYEKLLETE</sequence>
<name>A0ABW6TMD7_9NOCA</name>
<evidence type="ECO:0000313" key="2">
    <source>
        <dbReference type="Proteomes" id="UP001602089"/>
    </source>
</evidence>
<reference evidence="1 2" key="1">
    <citation type="submission" date="2024-10" db="EMBL/GenBank/DDBJ databases">
        <title>The Natural Products Discovery Center: Release of the First 8490 Sequenced Strains for Exploring Actinobacteria Biosynthetic Diversity.</title>
        <authorList>
            <person name="Kalkreuter E."/>
            <person name="Kautsar S.A."/>
            <person name="Yang D."/>
            <person name="Bader C.D."/>
            <person name="Teijaro C.N."/>
            <person name="Fluegel L."/>
            <person name="Davis C.M."/>
            <person name="Simpson J.R."/>
            <person name="Lauterbach L."/>
            <person name="Steele A.D."/>
            <person name="Gui C."/>
            <person name="Meng S."/>
            <person name="Li G."/>
            <person name="Viehrig K."/>
            <person name="Ye F."/>
            <person name="Su P."/>
            <person name="Kiefer A.F."/>
            <person name="Nichols A."/>
            <person name="Cepeda A.J."/>
            <person name="Yan W."/>
            <person name="Fan B."/>
            <person name="Jiang Y."/>
            <person name="Adhikari A."/>
            <person name="Zheng C.-J."/>
            <person name="Schuster L."/>
            <person name="Cowan T.M."/>
            <person name="Smanski M.J."/>
            <person name="Chevrette M.G."/>
            <person name="De Carvalho L.P.S."/>
            <person name="Shen B."/>
        </authorList>
    </citation>
    <scope>NUCLEOTIDE SEQUENCE [LARGE SCALE GENOMIC DNA]</scope>
    <source>
        <strain evidence="1 2">NPDC001867</strain>
    </source>
</reference>
<organism evidence="1 2">
    <name type="scientific">Nocardia elegans</name>
    <dbReference type="NCBI Taxonomy" id="300029"/>
    <lineage>
        <taxon>Bacteria</taxon>
        <taxon>Bacillati</taxon>
        <taxon>Actinomycetota</taxon>
        <taxon>Actinomycetes</taxon>
        <taxon>Mycobacteriales</taxon>
        <taxon>Nocardiaceae</taxon>
        <taxon>Nocardia</taxon>
    </lineage>
</organism>
<dbReference type="RefSeq" id="WP_387132070.1">
    <property type="nucleotide sequence ID" value="NZ_JBIATK010000012.1"/>
</dbReference>
<accession>A0ABW6TMD7</accession>
<dbReference type="Proteomes" id="UP001602089">
    <property type="component" value="Unassembled WGS sequence"/>
</dbReference>
<evidence type="ECO:0000313" key="1">
    <source>
        <dbReference type="EMBL" id="MFF4026977.1"/>
    </source>
</evidence>
<keyword evidence="2" id="KW-1185">Reference proteome</keyword>
<proteinExistence type="predicted"/>
<comment type="caution">
    <text evidence="1">The sequence shown here is derived from an EMBL/GenBank/DDBJ whole genome shotgun (WGS) entry which is preliminary data.</text>
</comment>
<gene>
    <name evidence="1" type="ORF">ACFYY5_29415</name>
</gene>
<protein>
    <submittedName>
        <fullName evidence="1">Uncharacterized protein</fullName>
    </submittedName>
</protein>
<dbReference type="EMBL" id="JBIATK010000012">
    <property type="protein sequence ID" value="MFF4026977.1"/>
    <property type="molecule type" value="Genomic_DNA"/>
</dbReference>